<reference evidence="2 3" key="1">
    <citation type="submission" date="2020-08" db="EMBL/GenBank/DDBJ databases">
        <title>Genomic Encyclopedia of Type Strains, Phase IV (KMG-IV): sequencing the most valuable type-strain genomes for metagenomic binning, comparative biology and taxonomic classification.</title>
        <authorList>
            <person name="Goeker M."/>
        </authorList>
    </citation>
    <scope>NUCLEOTIDE SEQUENCE [LARGE SCALE GENOMIC DNA]</scope>
    <source>
        <strain evidence="2 3">DSM 45385</strain>
    </source>
</reference>
<dbReference type="GO" id="GO:0008999">
    <property type="term" value="F:protein-N-terminal-alanine acetyltransferase activity"/>
    <property type="evidence" value="ECO:0007669"/>
    <property type="project" value="TreeGrafter"/>
</dbReference>
<dbReference type="Proteomes" id="UP000568380">
    <property type="component" value="Unassembled WGS sequence"/>
</dbReference>
<dbReference type="PANTHER" id="PTHR43441:SF11">
    <property type="entry name" value="RIBOSOMAL-PROTEIN-SERINE ACETYLTRANSFERASE"/>
    <property type="match status" value="1"/>
</dbReference>
<dbReference type="Pfam" id="PF13302">
    <property type="entry name" value="Acetyltransf_3"/>
    <property type="match status" value="1"/>
</dbReference>
<keyword evidence="3" id="KW-1185">Reference proteome</keyword>
<accession>A0A7W7ZVT6</accession>
<evidence type="ECO:0000313" key="3">
    <source>
        <dbReference type="Proteomes" id="UP000568380"/>
    </source>
</evidence>
<dbReference type="RefSeq" id="WP_184957701.1">
    <property type="nucleotide sequence ID" value="NZ_JACHIN010000001.1"/>
</dbReference>
<dbReference type="GO" id="GO:1990189">
    <property type="term" value="F:protein N-terminal-serine acetyltransferase activity"/>
    <property type="evidence" value="ECO:0007669"/>
    <property type="project" value="TreeGrafter"/>
</dbReference>
<evidence type="ECO:0000313" key="2">
    <source>
        <dbReference type="EMBL" id="MBB5074698.1"/>
    </source>
</evidence>
<comment type="caution">
    <text evidence="2">The sequence shown here is derived from an EMBL/GenBank/DDBJ whole genome shotgun (WGS) entry which is preliminary data.</text>
</comment>
<dbReference type="InterPro" id="IPR051908">
    <property type="entry name" value="Ribosomal_N-acetyltransferase"/>
</dbReference>
<dbReference type="PROSITE" id="PS51186">
    <property type="entry name" value="GNAT"/>
    <property type="match status" value="1"/>
</dbReference>
<evidence type="ECO:0000259" key="1">
    <source>
        <dbReference type="PROSITE" id="PS51186"/>
    </source>
</evidence>
<keyword evidence="2" id="KW-0808">Transferase</keyword>
<feature type="domain" description="N-acetyltransferase" evidence="1">
    <location>
        <begin position="40"/>
        <end position="189"/>
    </location>
</feature>
<dbReference type="EMBL" id="JACHIN010000001">
    <property type="protein sequence ID" value="MBB5074698.1"/>
    <property type="molecule type" value="Genomic_DNA"/>
</dbReference>
<dbReference type="SUPFAM" id="SSF55729">
    <property type="entry name" value="Acyl-CoA N-acyltransferases (Nat)"/>
    <property type="match status" value="1"/>
</dbReference>
<dbReference type="PANTHER" id="PTHR43441">
    <property type="entry name" value="RIBOSOMAL-PROTEIN-SERINE ACETYLTRANSFERASE"/>
    <property type="match status" value="1"/>
</dbReference>
<sequence length="210" mass="23827">MRHWPLFDLRITTPNLQLHMPSFKELDELAERAAEGVHAEGFMPFVIPWTEAEPEERAKATVLYHFKSWGTWKPEDWTANFVVVRDGQVVGTQEVAAVDFAVTREVVTGSWLGHRFQGQGIGTEMRKAALHLAFEGLGARWARTVAFEDNLPSLGVTRKLGYREDGVQVDNRKGEAVPSRRFRMAREDWKPEEGYTITGLEPCLPHLGAR</sequence>
<dbReference type="AlphaFoldDB" id="A0A7W7ZVT6"/>
<organism evidence="2 3">
    <name type="scientific">Nonomuraea endophytica</name>
    <dbReference type="NCBI Taxonomy" id="714136"/>
    <lineage>
        <taxon>Bacteria</taxon>
        <taxon>Bacillati</taxon>
        <taxon>Actinomycetota</taxon>
        <taxon>Actinomycetes</taxon>
        <taxon>Streptosporangiales</taxon>
        <taxon>Streptosporangiaceae</taxon>
        <taxon>Nonomuraea</taxon>
    </lineage>
</organism>
<dbReference type="GO" id="GO:0005737">
    <property type="term" value="C:cytoplasm"/>
    <property type="evidence" value="ECO:0007669"/>
    <property type="project" value="TreeGrafter"/>
</dbReference>
<gene>
    <name evidence="2" type="ORF">HNR40_000144</name>
</gene>
<name>A0A7W7ZVT6_9ACTN</name>
<dbReference type="InterPro" id="IPR000182">
    <property type="entry name" value="GNAT_dom"/>
</dbReference>
<proteinExistence type="predicted"/>
<protein>
    <submittedName>
        <fullName evidence="2">RimJ/RimL family protein N-acetyltransferase</fullName>
    </submittedName>
</protein>
<dbReference type="Gene3D" id="3.40.630.30">
    <property type="match status" value="1"/>
</dbReference>
<dbReference type="InterPro" id="IPR016181">
    <property type="entry name" value="Acyl_CoA_acyltransferase"/>
</dbReference>